<gene>
    <name evidence="1" type="ORF">GRJ2_001211900</name>
</gene>
<sequence length="121" mass="13766">MQSRLKPLQAPQDLPFERLSLAKDGDFVPEDSGSKYNPSDTLSEETIVNDVDEEALMEAEPEPDIEIERPKANKGKRLETLLFAAFRSRSYEKLLVILFESFFIGKDTLSCLWPSAGFYFV</sequence>
<evidence type="ECO:0000313" key="2">
    <source>
        <dbReference type="Proteomes" id="UP001623348"/>
    </source>
</evidence>
<dbReference type="AlphaFoldDB" id="A0ABC9WPU3"/>
<dbReference type="Proteomes" id="UP001623348">
    <property type="component" value="Unassembled WGS sequence"/>
</dbReference>
<reference evidence="1 2" key="1">
    <citation type="submission" date="2024-06" db="EMBL/GenBank/DDBJ databases">
        <title>The draft genome of Grus japonensis, version 3.</title>
        <authorList>
            <person name="Nabeshima K."/>
            <person name="Suzuki S."/>
            <person name="Onuma M."/>
        </authorList>
    </citation>
    <scope>NUCLEOTIDE SEQUENCE [LARGE SCALE GENOMIC DNA]</scope>
    <source>
        <strain evidence="1 2">451A</strain>
    </source>
</reference>
<protein>
    <submittedName>
        <fullName evidence="1">Uncharacterized protein</fullName>
    </submittedName>
</protein>
<comment type="caution">
    <text evidence="1">The sequence shown here is derived from an EMBL/GenBank/DDBJ whole genome shotgun (WGS) entry which is preliminary data.</text>
</comment>
<name>A0ABC9WPU3_GRUJA</name>
<organism evidence="1 2">
    <name type="scientific">Grus japonensis</name>
    <name type="common">Japanese crane</name>
    <name type="synonym">Red-crowned crane</name>
    <dbReference type="NCBI Taxonomy" id="30415"/>
    <lineage>
        <taxon>Eukaryota</taxon>
        <taxon>Metazoa</taxon>
        <taxon>Chordata</taxon>
        <taxon>Craniata</taxon>
        <taxon>Vertebrata</taxon>
        <taxon>Euteleostomi</taxon>
        <taxon>Archelosauria</taxon>
        <taxon>Archosauria</taxon>
        <taxon>Dinosauria</taxon>
        <taxon>Saurischia</taxon>
        <taxon>Theropoda</taxon>
        <taxon>Coelurosauria</taxon>
        <taxon>Aves</taxon>
        <taxon>Neognathae</taxon>
        <taxon>Neoaves</taxon>
        <taxon>Gruiformes</taxon>
        <taxon>Gruidae</taxon>
        <taxon>Grus</taxon>
    </lineage>
</organism>
<accession>A0ABC9WPU3</accession>
<dbReference type="EMBL" id="BAAFJT010000003">
    <property type="protein sequence ID" value="GAB0187466.1"/>
    <property type="molecule type" value="Genomic_DNA"/>
</dbReference>
<proteinExistence type="predicted"/>
<keyword evidence="2" id="KW-1185">Reference proteome</keyword>
<evidence type="ECO:0000313" key="1">
    <source>
        <dbReference type="EMBL" id="GAB0187466.1"/>
    </source>
</evidence>